<evidence type="ECO:0000259" key="4">
    <source>
        <dbReference type="Pfam" id="PF07804"/>
    </source>
</evidence>
<feature type="domain" description="HipA N-terminal subdomain 1" evidence="5">
    <location>
        <begin position="5"/>
        <end position="104"/>
    </location>
</feature>
<dbReference type="NCBIfam" id="TIGR03071">
    <property type="entry name" value="couple_hipA"/>
    <property type="match status" value="1"/>
</dbReference>
<dbReference type="InterPro" id="IPR012893">
    <property type="entry name" value="HipA-like_C"/>
</dbReference>
<gene>
    <name evidence="6" type="ORF">NE857_01390</name>
</gene>
<organism evidence="6 7">
    <name type="scientific">Nocardiopsis exhalans</name>
    <dbReference type="NCBI Taxonomy" id="163604"/>
    <lineage>
        <taxon>Bacteria</taxon>
        <taxon>Bacillati</taxon>
        <taxon>Actinomycetota</taxon>
        <taxon>Actinomycetes</taxon>
        <taxon>Streptosporangiales</taxon>
        <taxon>Nocardiopsidaceae</taxon>
        <taxon>Nocardiopsis</taxon>
    </lineage>
</organism>
<keyword evidence="2" id="KW-0808">Transferase</keyword>
<keyword evidence="7" id="KW-1185">Reference proteome</keyword>
<feature type="domain" description="HipA-like C-terminal" evidence="4">
    <location>
        <begin position="149"/>
        <end position="383"/>
    </location>
</feature>
<dbReference type="Pfam" id="PF07804">
    <property type="entry name" value="HipA_C"/>
    <property type="match status" value="1"/>
</dbReference>
<evidence type="ECO:0000256" key="2">
    <source>
        <dbReference type="ARBA" id="ARBA00022679"/>
    </source>
</evidence>
<dbReference type="EMBL" id="CP099837">
    <property type="protein sequence ID" value="USY20345.1"/>
    <property type="molecule type" value="Genomic_DNA"/>
</dbReference>
<evidence type="ECO:0000313" key="6">
    <source>
        <dbReference type="EMBL" id="USY20345.1"/>
    </source>
</evidence>
<evidence type="ECO:0000256" key="3">
    <source>
        <dbReference type="ARBA" id="ARBA00022777"/>
    </source>
</evidence>
<dbReference type="RefSeq" id="WP_254419422.1">
    <property type="nucleotide sequence ID" value="NZ_BAAAJB010000043.1"/>
</dbReference>
<dbReference type="InterPro" id="IPR052028">
    <property type="entry name" value="HipA_Ser/Thr_kinase"/>
</dbReference>
<dbReference type="PANTHER" id="PTHR37419:SF1">
    <property type="entry name" value="SERINE_THREONINE-PROTEIN KINASE TOXIN HIPA"/>
    <property type="match status" value="1"/>
</dbReference>
<evidence type="ECO:0000313" key="7">
    <source>
        <dbReference type="Proteomes" id="UP001055940"/>
    </source>
</evidence>
<dbReference type="Pfam" id="PF13657">
    <property type="entry name" value="Couple_hipA"/>
    <property type="match status" value="1"/>
</dbReference>
<protein>
    <submittedName>
        <fullName evidence="6">HipA domain-containing protein</fullName>
    </submittedName>
</protein>
<dbReference type="InterPro" id="IPR017508">
    <property type="entry name" value="HipA_N1"/>
</dbReference>
<comment type="similarity">
    <text evidence="1">Belongs to the HipA Ser/Thr kinase family.</text>
</comment>
<dbReference type="Proteomes" id="UP001055940">
    <property type="component" value="Chromosome"/>
</dbReference>
<keyword evidence="3" id="KW-0418">Kinase</keyword>
<reference evidence="6" key="1">
    <citation type="submission" date="2022-06" db="EMBL/GenBank/DDBJ databases">
        <authorList>
            <person name="Ping M."/>
        </authorList>
    </citation>
    <scope>NUCLEOTIDE SEQUENCE</scope>
    <source>
        <strain evidence="6">JCM11759T</strain>
    </source>
</reference>
<evidence type="ECO:0000259" key="5">
    <source>
        <dbReference type="Pfam" id="PF13657"/>
    </source>
</evidence>
<name>A0ABY5DBE7_9ACTN</name>
<proteinExistence type="inferred from homology"/>
<sequence>MTERLAVLLSGQVVGHLERAASGDDPTFSYTAEYVRDGEVALSARLPIQRATHPAKRVNPYLFGLLPENEDARAAWSDQLGVAVDDAFGILAAMGWDCPGAVQFCREEDLEELRTREGEHQPTSDTEIAERIRALAGDEPSWTMPGEHWSLGGQQEKFALARIDGRWHTAHGSAATTHIVKPGIKQLHHQALVEHVTMEAASAVGVVVAKSTLTRFDDQWAIVIDRFDRSLEAGRVLRTHQEDFAQACGRMPAHKYESRNGPGLADMMRVLTRESTGLFDDRLALADFLLVNLVAGAPDGHAKNISVLRAPGLTRVAPLYDLATGLAYDARKVDRSVALSIGGERIASRIRRHQLRKAADTLGLDPELLTGRVAMLAEAFPKAFEEVLQGLAGSVPGAQEVAERALPVLRAHTRHILDRLGDH</sequence>
<dbReference type="PANTHER" id="PTHR37419">
    <property type="entry name" value="SERINE/THREONINE-PROTEIN KINASE TOXIN HIPA"/>
    <property type="match status" value="1"/>
</dbReference>
<evidence type="ECO:0000256" key="1">
    <source>
        <dbReference type="ARBA" id="ARBA00010164"/>
    </source>
</evidence>
<accession>A0ABY5DBE7</accession>